<dbReference type="PANTHER" id="PTHR43877">
    <property type="entry name" value="AMINOALKYLPHOSPHONATE N-ACETYLTRANSFERASE-RELATED-RELATED"/>
    <property type="match status" value="1"/>
</dbReference>
<dbReference type="AlphaFoldDB" id="A0A9D1CHL8"/>
<accession>A0A9D1CHL8</accession>
<protein>
    <submittedName>
        <fullName evidence="4">GNAT family N-acetyltransferase</fullName>
    </submittedName>
</protein>
<reference evidence="4" key="1">
    <citation type="submission" date="2020-10" db="EMBL/GenBank/DDBJ databases">
        <authorList>
            <person name="Gilroy R."/>
        </authorList>
    </citation>
    <scope>NUCLEOTIDE SEQUENCE</scope>
    <source>
        <strain evidence="4">ChiGjej2B2-12916</strain>
    </source>
</reference>
<reference evidence="4" key="2">
    <citation type="journal article" date="2021" name="PeerJ">
        <title>Extensive microbial diversity within the chicken gut microbiome revealed by metagenomics and culture.</title>
        <authorList>
            <person name="Gilroy R."/>
            <person name="Ravi A."/>
            <person name="Getino M."/>
            <person name="Pursley I."/>
            <person name="Horton D.L."/>
            <person name="Alikhan N.F."/>
            <person name="Baker D."/>
            <person name="Gharbi K."/>
            <person name="Hall N."/>
            <person name="Watson M."/>
            <person name="Adriaenssens E.M."/>
            <person name="Foster-Nyarko E."/>
            <person name="Jarju S."/>
            <person name="Secka A."/>
            <person name="Antonio M."/>
            <person name="Oren A."/>
            <person name="Chaudhuri R.R."/>
            <person name="La Ragione R."/>
            <person name="Hildebrand F."/>
            <person name="Pallen M.J."/>
        </authorList>
    </citation>
    <scope>NUCLEOTIDE SEQUENCE</scope>
    <source>
        <strain evidence="4">ChiGjej2B2-12916</strain>
    </source>
</reference>
<dbReference type="EMBL" id="DVFO01000081">
    <property type="protein sequence ID" value="HIQ61413.1"/>
    <property type="molecule type" value="Genomic_DNA"/>
</dbReference>
<dbReference type="Pfam" id="PF00583">
    <property type="entry name" value="Acetyltransf_1"/>
    <property type="match status" value="1"/>
</dbReference>
<organism evidence="4 5">
    <name type="scientific">Candidatus Enterenecus faecium</name>
    <dbReference type="NCBI Taxonomy" id="2840780"/>
    <lineage>
        <taxon>Bacteria</taxon>
        <taxon>Bacillati</taxon>
        <taxon>Bacillota</taxon>
        <taxon>Clostridia</taxon>
        <taxon>Eubacteriales</taxon>
        <taxon>Candidatus Enterenecus</taxon>
    </lineage>
</organism>
<evidence type="ECO:0000259" key="3">
    <source>
        <dbReference type="PROSITE" id="PS51186"/>
    </source>
</evidence>
<sequence length="158" mass="18340">MNYTLRLATPADHDSIYTLKSESVRPYVETIWGWDEAYQRADFDRDFSAIQQFQVIEVDGRFVGFVQCCFIPSCCEVVELHLLPAYRGHGIGSHILRRLQEACMAQKLKLRIGCFKDNHRAKQLYEKLGFIQMEETATHYILETVAPLPNDDPNELQR</sequence>
<dbReference type="GO" id="GO:0016747">
    <property type="term" value="F:acyltransferase activity, transferring groups other than amino-acyl groups"/>
    <property type="evidence" value="ECO:0007669"/>
    <property type="project" value="InterPro"/>
</dbReference>
<evidence type="ECO:0000313" key="4">
    <source>
        <dbReference type="EMBL" id="HIQ61413.1"/>
    </source>
</evidence>
<name>A0A9D1CHL8_9FIRM</name>
<dbReference type="Gene3D" id="3.40.630.30">
    <property type="match status" value="1"/>
</dbReference>
<evidence type="ECO:0000256" key="1">
    <source>
        <dbReference type="ARBA" id="ARBA00022679"/>
    </source>
</evidence>
<dbReference type="Proteomes" id="UP000886879">
    <property type="component" value="Unassembled WGS sequence"/>
</dbReference>
<dbReference type="PROSITE" id="PS51186">
    <property type="entry name" value="GNAT"/>
    <property type="match status" value="1"/>
</dbReference>
<keyword evidence="2" id="KW-0012">Acyltransferase</keyword>
<evidence type="ECO:0000256" key="2">
    <source>
        <dbReference type="ARBA" id="ARBA00023315"/>
    </source>
</evidence>
<proteinExistence type="predicted"/>
<feature type="domain" description="N-acetyltransferase" evidence="3">
    <location>
        <begin position="3"/>
        <end position="151"/>
    </location>
</feature>
<dbReference type="PANTHER" id="PTHR43877:SF2">
    <property type="entry name" value="AMINOALKYLPHOSPHONATE N-ACETYLTRANSFERASE-RELATED"/>
    <property type="match status" value="1"/>
</dbReference>
<gene>
    <name evidence="4" type="ORF">IAD31_07450</name>
</gene>
<dbReference type="InterPro" id="IPR016181">
    <property type="entry name" value="Acyl_CoA_acyltransferase"/>
</dbReference>
<dbReference type="InterPro" id="IPR050832">
    <property type="entry name" value="Bact_Acetyltransf"/>
</dbReference>
<keyword evidence="1" id="KW-0808">Transferase</keyword>
<dbReference type="InterPro" id="IPR000182">
    <property type="entry name" value="GNAT_dom"/>
</dbReference>
<evidence type="ECO:0000313" key="5">
    <source>
        <dbReference type="Proteomes" id="UP000886879"/>
    </source>
</evidence>
<comment type="caution">
    <text evidence="4">The sequence shown here is derived from an EMBL/GenBank/DDBJ whole genome shotgun (WGS) entry which is preliminary data.</text>
</comment>
<dbReference type="SUPFAM" id="SSF55729">
    <property type="entry name" value="Acyl-CoA N-acyltransferases (Nat)"/>
    <property type="match status" value="1"/>
</dbReference>
<dbReference type="CDD" id="cd04301">
    <property type="entry name" value="NAT_SF"/>
    <property type="match status" value="1"/>
</dbReference>